<organism evidence="1 2">
    <name type="scientific">Salix dunnii</name>
    <dbReference type="NCBI Taxonomy" id="1413687"/>
    <lineage>
        <taxon>Eukaryota</taxon>
        <taxon>Viridiplantae</taxon>
        <taxon>Streptophyta</taxon>
        <taxon>Embryophyta</taxon>
        <taxon>Tracheophyta</taxon>
        <taxon>Spermatophyta</taxon>
        <taxon>Magnoliopsida</taxon>
        <taxon>eudicotyledons</taxon>
        <taxon>Gunneridae</taxon>
        <taxon>Pentapetalae</taxon>
        <taxon>rosids</taxon>
        <taxon>fabids</taxon>
        <taxon>Malpighiales</taxon>
        <taxon>Salicaceae</taxon>
        <taxon>Saliceae</taxon>
        <taxon>Salix</taxon>
    </lineage>
</organism>
<evidence type="ECO:0000313" key="1">
    <source>
        <dbReference type="EMBL" id="KAF9687015.1"/>
    </source>
</evidence>
<proteinExistence type="predicted"/>
<dbReference type="AlphaFoldDB" id="A0A835TFI1"/>
<accession>A0A835TFI1</accession>
<evidence type="ECO:0000313" key="2">
    <source>
        <dbReference type="Proteomes" id="UP000657918"/>
    </source>
</evidence>
<comment type="caution">
    <text evidence="1">The sequence shown here is derived from an EMBL/GenBank/DDBJ whole genome shotgun (WGS) entry which is preliminary data.</text>
</comment>
<dbReference type="EMBL" id="JADGMS010000002">
    <property type="protein sequence ID" value="KAF9687015.1"/>
    <property type="molecule type" value="Genomic_DNA"/>
</dbReference>
<sequence>MEEIMADLKELDWQDYCATCIQEIMEKPYLHVVAGRSRKISARVAAIDAVSSSTALASFSRNISYSGHNDIPAAHKWQVSFPSARKRAPNIFFAGGSDGPVN</sequence>
<gene>
    <name evidence="1" type="ORF">SADUNF_Sadunf02G0049900</name>
</gene>
<keyword evidence="2" id="KW-1185">Reference proteome</keyword>
<name>A0A835TFI1_9ROSI</name>
<dbReference type="Proteomes" id="UP000657918">
    <property type="component" value="Unassembled WGS sequence"/>
</dbReference>
<protein>
    <submittedName>
        <fullName evidence="1">Uncharacterized protein</fullName>
    </submittedName>
</protein>
<reference evidence="1 2" key="1">
    <citation type="submission" date="2020-10" db="EMBL/GenBank/DDBJ databases">
        <title>Plant Genome Project.</title>
        <authorList>
            <person name="Zhang R.-G."/>
        </authorList>
    </citation>
    <scope>NUCLEOTIDE SEQUENCE [LARGE SCALE GENOMIC DNA]</scope>
    <source>
        <strain evidence="1">FAFU-HL-1</strain>
        <tissue evidence="1">Leaf</tissue>
    </source>
</reference>